<dbReference type="GeneID" id="24424032"/>
<dbReference type="VEuPathDB" id="PiroplasmaDB:BMR1_02g01225"/>
<reference evidence="1 2" key="2">
    <citation type="journal article" date="2013" name="PLoS ONE">
        <title>Whole genome mapping and re-organization of the nuclear and mitochondrial genomes of Babesia microti isolates.</title>
        <authorList>
            <person name="Cornillot E."/>
            <person name="Dassouli A."/>
            <person name="Garg A."/>
            <person name="Pachikara N."/>
            <person name="Randazzo S."/>
            <person name="Depoix D."/>
            <person name="Carcy B."/>
            <person name="Delbecq S."/>
            <person name="Frutos R."/>
            <person name="Silva J.C."/>
            <person name="Sutton R."/>
            <person name="Krause P.J."/>
            <person name="Mamoun C.B."/>
        </authorList>
    </citation>
    <scope>NUCLEOTIDE SEQUENCE [LARGE SCALE GENOMIC DNA]</scope>
    <source>
        <strain evidence="1 2">RI</strain>
    </source>
</reference>
<dbReference type="RefSeq" id="XP_021338097.1">
    <property type="nucleotide sequence ID" value="XM_021483141.1"/>
</dbReference>
<reference evidence="1 2" key="1">
    <citation type="journal article" date="2012" name="Nucleic Acids Res.">
        <title>Sequencing of the smallest Apicomplexan genome from the human pathogen Babesia microti.</title>
        <authorList>
            <person name="Cornillot E."/>
            <person name="Hadj-Kaddour K."/>
            <person name="Dassouli A."/>
            <person name="Noel B."/>
            <person name="Ranwez V."/>
            <person name="Vacherie B."/>
            <person name="Augagneur Y."/>
            <person name="Bres V."/>
            <person name="Duclos A."/>
            <person name="Randazzo S."/>
            <person name="Carcy B."/>
            <person name="Debierre-Grockiego F."/>
            <person name="Delbecq S."/>
            <person name="Moubri-Menage K."/>
            <person name="Shams-Eldin H."/>
            <person name="Usmani-Brown S."/>
            <person name="Bringaud F."/>
            <person name="Wincker P."/>
            <person name="Vivares C.P."/>
            <person name="Schwarz R.T."/>
            <person name="Schetters T.P."/>
            <person name="Krause P.J."/>
            <person name="Gorenflot A."/>
            <person name="Berry V."/>
            <person name="Barbe V."/>
            <person name="Ben Mamoun C."/>
        </authorList>
    </citation>
    <scope>NUCLEOTIDE SEQUENCE [LARGE SCALE GENOMIC DNA]</scope>
    <source>
        <strain evidence="1 2">RI</strain>
    </source>
</reference>
<organism evidence="1 2">
    <name type="scientific">Babesia microti (strain RI)</name>
    <dbReference type="NCBI Taxonomy" id="1133968"/>
    <lineage>
        <taxon>Eukaryota</taxon>
        <taxon>Sar</taxon>
        <taxon>Alveolata</taxon>
        <taxon>Apicomplexa</taxon>
        <taxon>Aconoidasida</taxon>
        <taxon>Piroplasmida</taxon>
        <taxon>Babesiidae</taxon>
        <taxon>Babesia</taxon>
    </lineage>
</organism>
<evidence type="ECO:0000313" key="1">
    <source>
        <dbReference type="EMBL" id="SJK85886.1"/>
    </source>
</evidence>
<keyword evidence="2" id="KW-1185">Reference proteome</keyword>
<proteinExistence type="predicted"/>
<protein>
    <submittedName>
        <fullName evidence="1">Uncharacterized protein</fullName>
    </submittedName>
</protein>
<accession>A0A1R4AA68</accession>
<dbReference type="Proteomes" id="UP000002899">
    <property type="component" value="Chromosome II"/>
</dbReference>
<reference evidence="1 2" key="3">
    <citation type="journal article" date="2016" name="Sci. Rep.">
        <title>Genome-wide diversity and gene expression profiling of Babesia microti isolates identify polymorphic genes that mediate host-pathogen interactions.</title>
        <authorList>
            <person name="Silva J.C."/>
            <person name="Cornillot E."/>
            <person name="McCracken C."/>
            <person name="Usmani-Brown S."/>
            <person name="Dwivedi A."/>
            <person name="Ifeonu O.O."/>
            <person name="Crabtree J."/>
            <person name="Gotia H.T."/>
            <person name="Virji A.Z."/>
            <person name="Reynes C."/>
            <person name="Colinge J."/>
            <person name="Kumar V."/>
            <person name="Lawres L."/>
            <person name="Pazzi J.E."/>
            <person name="Pablo J.V."/>
            <person name="Hung C."/>
            <person name="Brancato J."/>
            <person name="Kumari P."/>
            <person name="Orvis J."/>
            <person name="Tretina K."/>
            <person name="Chibucos M."/>
            <person name="Ott S."/>
            <person name="Sadzewicz L."/>
            <person name="Sengamalay N."/>
            <person name="Shetty A.C."/>
            <person name="Su Q."/>
            <person name="Tallon L."/>
            <person name="Fraser C.M."/>
            <person name="Frutos R."/>
            <person name="Molina D.M."/>
            <person name="Krause P.J."/>
            <person name="Ben Mamoun C."/>
        </authorList>
    </citation>
    <scope>NUCLEOTIDE SEQUENCE [LARGE SCALE GENOMIC DNA]</scope>
    <source>
        <strain evidence="1 2">RI</strain>
    </source>
</reference>
<dbReference type="OrthoDB" id="365791at2759"/>
<sequence length="374" mass="43316">MGYPMQMPISDHCSGYYQTKCKILRKCNDFMHSHGLRVVIKRLPFDATEPNVTNSAYCSVIQKRHMIDRMLMNRSFYETSYNRKTDVINVNSMYMLGKINESVMKHLQLMSEDITDPEFSGIWIGIYSKTYKSKTQLGEHYRSKLIAWALVELLTSNERCFKGLWVHPYLNNIAATALLKVFLPRIILASFDASLHKIDTRYKVKLFYVWVADIDIFPRISLVLLGSSERLGLLRHYEHSPQGINKSKGEYVGIEKSHTDNGNSECMCYCQKNAKWDEIENIIMGCSEEMMCANVNKWLSDIPSNEPNLTCCIKDILSSNCESIYVDEKDNRSYDEVDSLNIVKDVYGIFKKIYGSTWASRLKQRSDVKKRSRI</sequence>
<name>A0A1R4AA68_BABMR</name>
<dbReference type="AlphaFoldDB" id="A0A1R4AA68"/>
<dbReference type="EMBL" id="FO082872">
    <property type="protein sequence ID" value="SJK85886.1"/>
    <property type="molecule type" value="Genomic_DNA"/>
</dbReference>
<dbReference type="KEGG" id="bmic:BMR1_02g01225"/>
<evidence type="ECO:0000313" key="2">
    <source>
        <dbReference type="Proteomes" id="UP000002899"/>
    </source>
</evidence>